<feature type="region of interest" description="Disordered" evidence="1">
    <location>
        <begin position="91"/>
        <end position="148"/>
    </location>
</feature>
<reference evidence="2 3" key="1">
    <citation type="journal article" date="2018" name="Front. Plant Sci.">
        <title>Red Clover (Trifolium pratense) and Zigzag Clover (T. medium) - A Picture of Genomic Similarities and Differences.</title>
        <authorList>
            <person name="Dluhosova J."/>
            <person name="Istvanek J."/>
            <person name="Nedelnik J."/>
            <person name="Repkova J."/>
        </authorList>
    </citation>
    <scope>NUCLEOTIDE SEQUENCE [LARGE SCALE GENOMIC DNA]</scope>
    <source>
        <strain evidence="3">cv. 10/8</strain>
        <tissue evidence="2">Leaf</tissue>
    </source>
</reference>
<proteinExistence type="predicted"/>
<accession>A0A392N5J1</accession>
<evidence type="ECO:0000313" key="3">
    <source>
        <dbReference type="Proteomes" id="UP000265520"/>
    </source>
</evidence>
<dbReference type="EMBL" id="LXQA010028729">
    <property type="protein sequence ID" value="MCH95011.1"/>
    <property type="molecule type" value="Genomic_DNA"/>
</dbReference>
<comment type="caution">
    <text evidence="2">The sequence shown here is derived from an EMBL/GenBank/DDBJ whole genome shotgun (WGS) entry which is preliminary data.</text>
</comment>
<evidence type="ECO:0000256" key="1">
    <source>
        <dbReference type="SAM" id="MobiDB-lite"/>
    </source>
</evidence>
<sequence length="148" mass="16726">MSSSNKGKKSKNRFRYHPVSVSIPKAVPTLRLLAVDVTQEEYDDMFPCFAEPPQEELVDVFLCLVDVTREKHNIDSDPLGISPFAKWKDPVEEHNIDSNPEDENENDFAKLEDSVGEEDDDTHSDPKVGEEDNTDSNPKGTNPKSFFN</sequence>
<keyword evidence="3" id="KW-1185">Reference proteome</keyword>
<protein>
    <submittedName>
        <fullName evidence="2">Uncharacterized protein</fullName>
    </submittedName>
</protein>
<evidence type="ECO:0000313" key="2">
    <source>
        <dbReference type="EMBL" id="MCH95011.1"/>
    </source>
</evidence>
<feature type="compositionally biased region" description="Polar residues" evidence="1">
    <location>
        <begin position="135"/>
        <end position="148"/>
    </location>
</feature>
<organism evidence="2 3">
    <name type="scientific">Trifolium medium</name>
    <dbReference type="NCBI Taxonomy" id="97028"/>
    <lineage>
        <taxon>Eukaryota</taxon>
        <taxon>Viridiplantae</taxon>
        <taxon>Streptophyta</taxon>
        <taxon>Embryophyta</taxon>
        <taxon>Tracheophyta</taxon>
        <taxon>Spermatophyta</taxon>
        <taxon>Magnoliopsida</taxon>
        <taxon>eudicotyledons</taxon>
        <taxon>Gunneridae</taxon>
        <taxon>Pentapetalae</taxon>
        <taxon>rosids</taxon>
        <taxon>fabids</taxon>
        <taxon>Fabales</taxon>
        <taxon>Fabaceae</taxon>
        <taxon>Papilionoideae</taxon>
        <taxon>50 kb inversion clade</taxon>
        <taxon>NPAAA clade</taxon>
        <taxon>Hologalegina</taxon>
        <taxon>IRL clade</taxon>
        <taxon>Trifolieae</taxon>
        <taxon>Trifolium</taxon>
    </lineage>
</organism>
<dbReference type="Proteomes" id="UP000265520">
    <property type="component" value="Unassembled WGS sequence"/>
</dbReference>
<name>A0A392N5J1_9FABA</name>
<dbReference type="AlphaFoldDB" id="A0A392N5J1"/>